<evidence type="ECO:0000259" key="4">
    <source>
        <dbReference type="PROSITE" id="PS51840"/>
    </source>
</evidence>
<dbReference type="PROSITE" id="PS51840">
    <property type="entry name" value="C2_NT"/>
    <property type="match status" value="1"/>
</dbReference>
<gene>
    <name evidence="5" type="ORF">M0811_01043</name>
</gene>
<dbReference type="InterPro" id="IPR002710">
    <property type="entry name" value="Dilute_dom"/>
</dbReference>
<feature type="coiled-coil region" evidence="1">
    <location>
        <begin position="288"/>
        <end position="325"/>
    </location>
</feature>
<proteinExistence type="predicted"/>
<keyword evidence="1" id="KW-0175">Coiled coil</keyword>
<evidence type="ECO:0000256" key="2">
    <source>
        <dbReference type="SAM" id="MobiDB-lite"/>
    </source>
</evidence>
<name>A0A9Q0RCC6_ANAIG</name>
<organism evidence="5 6">
    <name type="scientific">Anaeramoeba ignava</name>
    <name type="common">Anaerobic marine amoeba</name>
    <dbReference type="NCBI Taxonomy" id="1746090"/>
    <lineage>
        <taxon>Eukaryota</taxon>
        <taxon>Metamonada</taxon>
        <taxon>Anaeramoebidae</taxon>
        <taxon>Anaeramoeba</taxon>
    </lineage>
</organism>
<dbReference type="PROSITE" id="PS51126">
    <property type="entry name" value="DILUTE"/>
    <property type="match status" value="1"/>
</dbReference>
<dbReference type="InterPro" id="IPR019448">
    <property type="entry name" value="NT-C2"/>
</dbReference>
<evidence type="ECO:0000259" key="3">
    <source>
        <dbReference type="PROSITE" id="PS51126"/>
    </source>
</evidence>
<dbReference type="EMBL" id="JAPDFW010000070">
    <property type="protein sequence ID" value="KAJ5074413.1"/>
    <property type="molecule type" value="Genomic_DNA"/>
</dbReference>
<evidence type="ECO:0000256" key="1">
    <source>
        <dbReference type="SAM" id="Coils"/>
    </source>
</evidence>
<feature type="domain" description="Dilute" evidence="3">
    <location>
        <begin position="447"/>
        <end position="664"/>
    </location>
</feature>
<feature type="domain" description="C2 NT-type" evidence="4">
    <location>
        <begin position="2"/>
        <end position="143"/>
    </location>
</feature>
<dbReference type="OrthoDB" id="426293at2759"/>
<dbReference type="OMA" id="WIMSNIL"/>
<dbReference type="SMART" id="SM01132">
    <property type="entry name" value="DIL"/>
    <property type="match status" value="1"/>
</dbReference>
<dbReference type="PANTHER" id="PTHR16027">
    <property type="entry name" value="DILUTE DOMAIN-CONTAINING PROTEIN YPR089W"/>
    <property type="match status" value="1"/>
</dbReference>
<dbReference type="Pfam" id="PF10358">
    <property type="entry name" value="NT-C2"/>
    <property type="match status" value="1"/>
</dbReference>
<feature type="compositionally biased region" description="Polar residues" evidence="2">
    <location>
        <begin position="207"/>
        <end position="222"/>
    </location>
</feature>
<dbReference type="Proteomes" id="UP001149090">
    <property type="component" value="Unassembled WGS sequence"/>
</dbReference>
<keyword evidence="6" id="KW-1185">Reference proteome</keyword>
<feature type="region of interest" description="Disordered" evidence="2">
    <location>
        <begin position="203"/>
        <end position="227"/>
    </location>
</feature>
<protein>
    <submittedName>
        <fullName evidence="5">Dilute domain-containing protein</fullName>
    </submittedName>
</protein>
<evidence type="ECO:0000313" key="5">
    <source>
        <dbReference type="EMBL" id="KAJ5074413.1"/>
    </source>
</evidence>
<comment type="caution">
    <text evidence="5">The sequence shown here is derived from an EMBL/GenBank/DDBJ whole genome shotgun (WGS) entry which is preliminary data.</text>
</comment>
<reference evidence="5" key="1">
    <citation type="submission" date="2022-10" db="EMBL/GenBank/DDBJ databases">
        <title>Novel sulphate-reducing endosymbionts in the free-living metamonad Anaeramoeba.</title>
        <authorList>
            <person name="Jerlstrom-Hultqvist J."/>
            <person name="Cepicka I."/>
            <person name="Gallot-Lavallee L."/>
            <person name="Salas-Leiva D."/>
            <person name="Curtis B.A."/>
            <person name="Zahonova K."/>
            <person name="Pipaliya S."/>
            <person name="Dacks J."/>
            <person name="Roger A.J."/>
        </authorList>
    </citation>
    <scope>NUCLEOTIDE SEQUENCE</scope>
    <source>
        <strain evidence="5">BMAN</strain>
    </source>
</reference>
<accession>A0A9Q0RCC6</accession>
<evidence type="ECO:0000313" key="6">
    <source>
        <dbReference type="Proteomes" id="UP001149090"/>
    </source>
</evidence>
<dbReference type="AlphaFoldDB" id="A0A9Q0RCC6"/>
<dbReference type="PANTHER" id="PTHR16027:SF6">
    <property type="entry name" value="DILUTE DOMAIN-CONTAINING PROTEIN"/>
    <property type="match status" value="1"/>
</dbReference>
<dbReference type="Pfam" id="PF01843">
    <property type="entry name" value="DIL"/>
    <property type="match status" value="1"/>
</dbReference>
<sequence length="728" mass="85968">MFKHSGKQVVKSIFGFAIIYISDLAAQNQIVSIRWKRGKKSGNTKKSIVNKFGVAQWNEEFKLQTKMFKQKNSDLYDKKTLLLSIKMDRENQKGIVLIGKVVISINKLITENQPTIKEYLVNIKNPKKHKMNPKLLICLRLIPNLKIENFPKLLDNEFVKKKINEFEKNRSYLKNDFRQENYSSLSEKTLIPTDTEYSISELENKNDSSLTSNNRNQNENLSQIKKEKTQIIEKEDDSFDESMSSNDAYDQYDEYNSKIKEKSKNQIQNQIQNQIENENENEKIKQDKKPNRRQIETLKEQINILEKQEIKIDKLKQKIELETIIHQEKQLIERMVYFMDVIYNDKKPLPACLFFKFLVYYDCFSDSNSKRNEIIFTTFIESVNLFVEFQRENVPKMIWIMSNILFMMSLLTKKDEFIKDENQNSNEIQNQNQNHNHNKKAPIKTISSMFLNNISQEDNLMGFLSKELYSIFYRIFLFVIHQITDKLKPKVLLGFLEQQEPNRTKNIRAKSKKIKTPNSTIKYLHKILKILQTNYFPEELIISIIKQIVYFIDCTLFHELLNRDGLCTQKKVLQIKLGLSQLEDWMFKNGFKSITNEIRHIRQATDCITLNKILIKEPNSCSEVCPDLNLFQIHELLSKFIPDEFDPQVIPTQSLLDFRKFAEKNHSEEVVEIEIDSSIIFRIIVDFNQISTKGWDLIQVPSLMKGKIEFTFLNNSLQELLKINQNQN</sequence>
<dbReference type="InterPro" id="IPR052072">
    <property type="entry name" value="Vascular_dev_regulator"/>
</dbReference>